<dbReference type="Proteomes" id="UP000789570">
    <property type="component" value="Unassembled WGS sequence"/>
</dbReference>
<dbReference type="AlphaFoldDB" id="A0A9N9IM76"/>
<feature type="non-terminal residue" evidence="1">
    <location>
        <position position="76"/>
    </location>
</feature>
<name>A0A9N9IM76_9GLOM</name>
<gene>
    <name evidence="1" type="ORF">FCALED_LOCUS15656</name>
</gene>
<sequence>NKESDDKGSNGKEFLDSEDCYSIYKQDDELSEEVMEESVLLFDESYKDYLVRSVIDKFSLKKEITLSVLKKVDASK</sequence>
<evidence type="ECO:0000313" key="1">
    <source>
        <dbReference type="EMBL" id="CAG8741594.1"/>
    </source>
</evidence>
<proteinExistence type="predicted"/>
<reference evidence="1" key="1">
    <citation type="submission" date="2021-06" db="EMBL/GenBank/DDBJ databases">
        <authorList>
            <person name="Kallberg Y."/>
            <person name="Tangrot J."/>
            <person name="Rosling A."/>
        </authorList>
    </citation>
    <scope>NUCLEOTIDE SEQUENCE</scope>
    <source>
        <strain evidence="1">UK204</strain>
    </source>
</reference>
<keyword evidence="2" id="KW-1185">Reference proteome</keyword>
<protein>
    <submittedName>
        <fullName evidence="1">16303_t:CDS:1</fullName>
    </submittedName>
</protein>
<organism evidence="1 2">
    <name type="scientific">Funneliformis caledonium</name>
    <dbReference type="NCBI Taxonomy" id="1117310"/>
    <lineage>
        <taxon>Eukaryota</taxon>
        <taxon>Fungi</taxon>
        <taxon>Fungi incertae sedis</taxon>
        <taxon>Mucoromycota</taxon>
        <taxon>Glomeromycotina</taxon>
        <taxon>Glomeromycetes</taxon>
        <taxon>Glomerales</taxon>
        <taxon>Glomeraceae</taxon>
        <taxon>Funneliformis</taxon>
    </lineage>
</organism>
<evidence type="ECO:0000313" key="2">
    <source>
        <dbReference type="Proteomes" id="UP000789570"/>
    </source>
</evidence>
<dbReference type="EMBL" id="CAJVPQ010015099">
    <property type="protein sequence ID" value="CAG8741594.1"/>
    <property type="molecule type" value="Genomic_DNA"/>
</dbReference>
<comment type="caution">
    <text evidence="1">The sequence shown here is derived from an EMBL/GenBank/DDBJ whole genome shotgun (WGS) entry which is preliminary data.</text>
</comment>
<accession>A0A9N9IM76</accession>